<dbReference type="OrthoDB" id="166908at2"/>
<name>D6TCQ3_KTERA</name>
<accession>D6TCQ3</accession>
<organism evidence="1 2">
    <name type="scientific">Ktedonobacter racemifer DSM 44963</name>
    <dbReference type="NCBI Taxonomy" id="485913"/>
    <lineage>
        <taxon>Bacteria</taxon>
        <taxon>Bacillati</taxon>
        <taxon>Chloroflexota</taxon>
        <taxon>Ktedonobacteria</taxon>
        <taxon>Ktedonobacterales</taxon>
        <taxon>Ktedonobacteraceae</taxon>
        <taxon>Ktedonobacter</taxon>
    </lineage>
</organism>
<evidence type="ECO:0000313" key="1">
    <source>
        <dbReference type="EMBL" id="EFH88167.1"/>
    </source>
</evidence>
<proteinExistence type="predicted"/>
<evidence type="ECO:0000313" key="2">
    <source>
        <dbReference type="Proteomes" id="UP000004508"/>
    </source>
</evidence>
<comment type="caution">
    <text evidence="1">The sequence shown here is derived from an EMBL/GenBank/DDBJ whole genome shotgun (WGS) entry which is preliminary data.</text>
</comment>
<dbReference type="RefSeq" id="WP_007903978.1">
    <property type="nucleotide sequence ID" value="NZ_ADVG01000001.1"/>
</dbReference>
<dbReference type="InParanoid" id="D6TCQ3"/>
<keyword evidence="2" id="KW-1185">Reference proteome</keyword>
<reference evidence="1 2" key="1">
    <citation type="journal article" date="2011" name="Stand. Genomic Sci.">
        <title>Non-contiguous finished genome sequence and contextual data of the filamentous soil bacterium Ktedonobacter racemifer type strain (SOSP1-21).</title>
        <authorList>
            <person name="Chang Y.J."/>
            <person name="Land M."/>
            <person name="Hauser L."/>
            <person name="Chertkov O."/>
            <person name="Del Rio T.G."/>
            <person name="Nolan M."/>
            <person name="Copeland A."/>
            <person name="Tice H."/>
            <person name="Cheng J.F."/>
            <person name="Lucas S."/>
            <person name="Han C."/>
            <person name="Goodwin L."/>
            <person name="Pitluck S."/>
            <person name="Ivanova N."/>
            <person name="Ovchinikova G."/>
            <person name="Pati A."/>
            <person name="Chen A."/>
            <person name="Palaniappan K."/>
            <person name="Mavromatis K."/>
            <person name="Liolios K."/>
            <person name="Brettin T."/>
            <person name="Fiebig A."/>
            <person name="Rohde M."/>
            <person name="Abt B."/>
            <person name="Goker M."/>
            <person name="Detter J.C."/>
            <person name="Woyke T."/>
            <person name="Bristow J."/>
            <person name="Eisen J.A."/>
            <person name="Markowitz V."/>
            <person name="Hugenholtz P."/>
            <person name="Kyrpides N.C."/>
            <person name="Klenk H.P."/>
            <person name="Lapidus A."/>
        </authorList>
    </citation>
    <scope>NUCLEOTIDE SEQUENCE [LARGE SCALE GENOMIC DNA]</scope>
    <source>
        <strain evidence="2">DSM 44963</strain>
    </source>
</reference>
<gene>
    <name evidence="1" type="ORF">Krac_9575</name>
</gene>
<dbReference type="Proteomes" id="UP000004508">
    <property type="component" value="Unassembled WGS sequence"/>
</dbReference>
<protein>
    <submittedName>
        <fullName evidence="1">Uncharacterized protein</fullName>
    </submittedName>
</protein>
<dbReference type="AlphaFoldDB" id="D6TCQ3"/>
<dbReference type="EMBL" id="ADVG01000001">
    <property type="protein sequence ID" value="EFH88167.1"/>
    <property type="molecule type" value="Genomic_DNA"/>
</dbReference>
<sequence length="69" mass="8313">MDTHEQRPHSYLFTVRLWEEDVTPGQREWRGRVQLITNQTVRYFRQWDALAPLLLTMLLEGNFLKEPNA</sequence>